<evidence type="ECO:0000256" key="1">
    <source>
        <dbReference type="SAM" id="SignalP"/>
    </source>
</evidence>
<evidence type="ECO:0000313" key="3">
    <source>
        <dbReference type="Proteomes" id="UP000196878"/>
    </source>
</evidence>
<dbReference type="OrthoDB" id="7951357at2"/>
<comment type="caution">
    <text evidence="2">The sequence shown here is derived from an EMBL/GenBank/DDBJ whole genome shotgun (WGS) entry which is preliminary data.</text>
</comment>
<keyword evidence="1" id="KW-0732">Signal</keyword>
<feature type="signal peptide" evidence="1">
    <location>
        <begin position="1"/>
        <end position="35"/>
    </location>
</feature>
<organism evidence="2 3">
    <name type="scientific">Haematobacter genomosp. 1</name>
    <dbReference type="NCBI Taxonomy" id="366618"/>
    <lineage>
        <taxon>Bacteria</taxon>
        <taxon>Pseudomonadati</taxon>
        <taxon>Pseudomonadota</taxon>
        <taxon>Alphaproteobacteria</taxon>
        <taxon>Rhodobacterales</taxon>
        <taxon>Paracoccaceae</taxon>
        <taxon>Haematobacter</taxon>
    </lineage>
</organism>
<dbReference type="RefSeq" id="WP_088214835.1">
    <property type="nucleotide sequence ID" value="NZ_NIPW01000010.1"/>
</dbReference>
<evidence type="ECO:0008006" key="4">
    <source>
        <dbReference type="Google" id="ProtNLM"/>
    </source>
</evidence>
<dbReference type="Proteomes" id="UP000196878">
    <property type="component" value="Unassembled WGS sequence"/>
</dbReference>
<sequence>MPSLCRAARRAGALPRPAKRLAFLALLGLAACAPARPDPATLSARYERLPIFRLWEVQGQPPSETDLMIVEAELGARGQMRFGGRHLGNISASAVGKPRFPRPGEPGMKRSCGEFTSPAAAQRVFLAAGGPERDTYGLDPDGDGFACAWGETLQQNRDKSDTTARRYQRNENGYCYYNSGEDRIYVSRMFCA</sequence>
<dbReference type="EMBL" id="NIPW01000010">
    <property type="protein sequence ID" value="OWJ78843.1"/>
    <property type="molecule type" value="Genomic_DNA"/>
</dbReference>
<dbReference type="PROSITE" id="PS51257">
    <property type="entry name" value="PROKAR_LIPOPROTEIN"/>
    <property type="match status" value="1"/>
</dbReference>
<feature type="chain" id="PRO_5012465327" description="Excalibur calcium-binding domain-containing protein" evidence="1">
    <location>
        <begin position="36"/>
        <end position="192"/>
    </location>
</feature>
<name>A0A212ACW4_9RHOB</name>
<dbReference type="AlphaFoldDB" id="A0A212ACW4"/>
<gene>
    <name evidence="2" type="ORF">CDV49_06985</name>
</gene>
<keyword evidence="3" id="KW-1185">Reference proteome</keyword>
<evidence type="ECO:0000313" key="2">
    <source>
        <dbReference type="EMBL" id="OWJ78843.1"/>
    </source>
</evidence>
<accession>A0A212ACW4</accession>
<proteinExistence type="predicted"/>
<protein>
    <recommendedName>
        <fullName evidence="4">Excalibur calcium-binding domain-containing protein</fullName>
    </recommendedName>
</protein>
<reference evidence="2 3" key="1">
    <citation type="submission" date="2016-12" db="EMBL/GenBank/DDBJ databases">
        <title>Comparison of Traditional DNA-DNA Hybridization with In Silico Genomic Analysis.</title>
        <authorList>
            <person name="Nicholson A.C."/>
            <person name="Humrighouse B.W."/>
            <person name="Graziano J."/>
            <person name="Lasker B."/>
            <person name="Whitney A.M."/>
            <person name="Mcquiston J.R."/>
        </authorList>
    </citation>
    <scope>NUCLEOTIDE SEQUENCE [LARGE SCALE GENOMIC DNA]</scope>
    <source>
        <strain evidence="2 3">H2240</strain>
    </source>
</reference>